<feature type="compositionally biased region" description="Basic and acidic residues" evidence="1">
    <location>
        <begin position="750"/>
        <end position="772"/>
    </location>
</feature>
<feature type="compositionally biased region" description="Basic and acidic residues" evidence="1">
    <location>
        <begin position="614"/>
        <end position="625"/>
    </location>
</feature>
<evidence type="ECO:0000313" key="2">
    <source>
        <dbReference type="EMBL" id="MPC62381.1"/>
    </source>
</evidence>
<evidence type="ECO:0000256" key="1">
    <source>
        <dbReference type="SAM" id="MobiDB-lite"/>
    </source>
</evidence>
<protein>
    <submittedName>
        <fullName evidence="2">Uncharacterized protein</fullName>
    </submittedName>
</protein>
<feature type="region of interest" description="Disordered" evidence="1">
    <location>
        <begin position="661"/>
        <end position="683"/>
    </location>
</feature>
<dbReference type="AlphaFoldDB" id="A0A5B7GQE5"/>
<feature type="compositionally biased region" description="Pro residues" evidence="1">
    <location>
        <begin position="141"/>
        <end position="170"/>
    </location>
</feature>
<reference evidence="2 3" key="1">
    <citation type="submission" date="2019-05" db="EMBL/GenBank/DDBJ databases">
        <title>Another draft genome of Portunus trituberculatus and its Hox gene families provides insights of decapod evolution.</title>
        <authorList>
            <person name="Jeong J.-H."/>
            <person name="Song I."/>
            <person name="Kim S."/>
            <person name="Choi T."/>
            <person name="Kim D."/>
            <person name="Ryu S."/>
            <person name="Kim W."/>
        </authorList>
    </citation>
    <scope>NUCLEOTIDE SEQUENCE [LARGE SCALE GENOMIC DNA]</scope>
    <source>
        <tissue evidence="2">Muscle</tissue>
    </source>
</reference>
<feature type="compositionally biased region" description="Polar residues" evidence="1">
    <location>
        <begin position="513"/>
        <end position="529"/>
    </location>
</feature>
<sequence>MADGGLGTLDNGTSGYLHIPRGPATPPDSVYSGVLDSLPGSTVGVTEEAREEESQQERLMRPEGRHHLVDIHGLAVFLRRSTRCLSCRAAFCLYVTGKISAQLAAVTQVKITCQKCNYTTSQILSKPAGTRDSPSPQNSSPAPPPPPPPVPPTPPDASTPPARPPPPSYPGKPRHQTVIRLLKEENLTKKEAQKKASPVPGLLPLQPIEKVWVKEEDKQVNSPSPKPDVEVSEDGVSSSAVATATSRVSPPTLQPCATPLSPHAKPHTGRRTPDAAPTTSTTIQRHLTTLQETNALPKGVSIPSANPFSMVPNPCPPVMPSEGLFTMLSGTSAPYTLPIASSILQGNVAAAQDSPQLLQAIEIKQKLERDLEESLRLVRRMIQLDPDAVPPSGKRNKETRSAKVYQESPRQPQVYGAPGDALVGSLQPAVMPGEPLTEGDGGGGVSLRSKERRKATVRSTPRSRGVKKESGGRKAARGRARRSRKRGGGSDEKDNEAKVKRRRKSAQASSSQTLEVQQDASQGPLTPSATPAAPQQCPTKTERSLGGVEHGLYDTLHHSLPGDTKRQEREGYTKGGSHSQPRLLQEPHAFPIKHNSSPPSSTSDLTLRSNPDAWRHAQRIPEGHTTRKRQRKSTKEESQSELNQTIALAQILTSLQQGAHSTLSPAGVKEDTPLSPAPGAPDHLLDTLQKNLSLLVQKDSLRLALRSLVRRKHTSRSSKSRKYVKISLGLDEEAEAEEEAMKGHVSSAGGREKEEAGQEEGRTATWRFHDLLSSDDSDTEDDRLVIDAE</sequence>
<feature type="region of interest" description="Disordered" evidence="1">
    <location>
        <begin position="386"/>
        <end position="583"/>
    </location>
</feature>
<accession>A0A5B7GQE5</accession>
<feature type="region of interest" description="Disordered" evidence="1">
    <location>
        <begin position="1"/>
        <end position="22"/>
    </location>
</feature>
<feature type="compositionally biased region" description="Basic and acidic residues" evidence="1">
    <location>
        <begin position="488"/>
        <end position="498"/>
    </location>
</feature>
<feature type="compositionally biased region" description="Basic residues" evidence="1">
    <location>
        <begin position="474"/>
        <end position="487"/>
    </location>
</feature>
<feature type="region of interest" description="Disordered" evidence="1">
    <location>
        <begin position="216"/>
        <end position="281"/>
    </location>
</feature>
<proteinExistence type="predicted"/>
<keyword evidence="3" id="KW-1185">Reference proteome</keyword>
<feature type="compositionally biased region" description="Low complexity" evidence="1">
    <location>
        <begin position="234"/>
        <end position="249"/>
    </location>
</feature>
<gene>
    <name evidence="2" type="ORF">E2C01_056466</name>
</gene>
<organism evidence="2 3">
    <name type="scientific">Portunus trituberculatus</name>
    <name type="common">Swimming crab</name>
    <name type="synonym">Neptunus trituberculatus</name>
    <dbReference type="NCBI Taxonomy" id="210409"/>
    <lineage>
        <taxon>Eukaryota</taxon>
        <taxon>Metazoa</taxon>
        <taxon>Ecdysozoa</taxon>
        <taxon>Arthropoda</taxon>
        <taxon>Crustacea</taxon>
        <taxon>Multicrustacea</taxon>
        <taxon>Malacostraca</taxon>
        <taxon>Eumalacostraca</taxon>
        <taxon>Eucarida</taxon>
        <taxon>Decapoda</taxon>
        <taxon>Pleocyemata</taxon>
        <taxon>Brachyura</taxon>
        <taxon>Eubrachyura</taxon>
        <taxon>Portunoidea</taxon>
        <taxon>Portunidae</taxon>
        <taxon>Portuninae</taxon>
        <taxon>Portunus</taxon>
    </lineage>
</organism>
<dbReference type="Proteomes" id="UP000324222">
    <property type="component" value="Unassembled WGS sequence"/>
</dbReference>
<comment type="caution">
    <text evidence="2">The sequence shown here is derived from an EMBL/GenBank/DDBJ whole genome shotgun (WGS) entry which is preliminary data.</text>
</comment>
<evidence type="ECO:0000313" key="3">
    <source>
        <dbReference type="Proteomes" id="UP000324222"/>
    </source>
</evidence>
<feature type="region of interest" description="Disordered" evidence="1">
    <location>
        <begin position="124"/>
        <end position="174"/>
    </location>
</feature>
<feature type="compositionally biased region" description="Basic and acidic residues" evidence="1">
    <location>
        <begin position="563"/>
        <end position="572"/>
    </location>
</feature>
<name>A0A5B7GQE5_PORTR</name>
<feature type="region of interest" description="Disordered" evidence="1">
    <location>
        <begin position="614"/>
        <end position="641"/>
    </location>
</feature>
<dbReference type="EMBL" id="VSRR010019605">
    <property type="protein sequence ID" value="MPC62381.1"/>
    <property type="molecule type" value="Genomic_DNA"/>
</dbReference>
<feature type="region of interest" description="Disordered" evidence="1">
    <location>
        <begin position="732"/>
        <end position="789"/>
    </location>
</feature>